<dbReference type="eggNOG" id="ENOG5033B3S">
    <property type="taxonomic scope" value="Bacteria"/>
</dbReference>
<accession>F2J192</accession>
<evidence type="ECO:0000313" key="2">
    <source>
        <dbReference type="EMBL" id="ADZ72753.1"/>
    </source>
</evidence>
<dbReference type="AlphaFoldDB" id="F2J192"/>
<dbReference type="Pfam" id="PF20109">
    <property type="entry name" value="Trans_reg_dom"/>
    <property type="match status" value="1"/>
</dbReference>
<evidence type="ECO:0000259" key="1">
    <source>
        <dbReference type="Pfam" id="PF20109"/>
    </source>
</evidence>
<organism evidence="2 3">
    <name type="scientific">Polymorphum gilvum (strain LMG 25793 / CGMCC 1.9160 / SL003B-26A1)</name>
    <dbReference type="NCBI Taxonomy" id="991905"/>
    <lineage>
        <taxon>Bacteria</taxon>
        <taxon>Pseudomonadati</taxon>
        <taxon>Pseudomonadota</taxon>
        <taxon>Alphaproteobacteria</taxon>
        <taxon>Rhodobacterales</taxon>
        <taxon>Paracoccaceae</taxon>
        <taxon>Polymorphum</taxon>
    </lineage>
</organism>
<proteinExistence type="predicted"/>
<dbReference type="STRING" id="991905.SL003B_0302"/>
<dbReference type="EMBL" id="CP002568">
    <property type="protein sequence ID" value="ADZ72753.1"/>
    <property type="molecule type" value="Genomic_DNA"/>
</dbReference>
<reference evidence="2 3" key="1">
    <citation type="journal article" date="2011" name="J. Bacteriol.">
        <title>Complete genome sequence of Polymorphum gilvum SL003B-26A1T, a crude oil-degrading bacterium from oil-polluted saline soil.</title>
        <authorList>
            <person name="Li S.G."/>
            <person name="Tang Y.Q."/>
            <person name="Nie Y."/>
            <person name="Cai M."/>
            <person name="Wu X.L."/>
        </authorList>
    </citation>
    <scope>NUCLEOTIDE SEQUENCE [LARGE SCALE GENOMIC DNA]</scope>
    <source>
        <strain evidence="3">LMG 25793 / CGMCC 1.9160 / SL003B-26A1</strain>
    </source>
</reference>
<dbReference type="Proteomes" id="UP000008130">
    <property type="component" value="Chromosome"/>
</dbReference>
<dbReference type="KEGG" id="pgv:SL003B_0302"/>
<evidence type="ECO:0000313" key="3">
    <source>
        <dbReference type="Proteomes" id="UP000008130"/>
    </source>
</evidence>
<protein>
    <recommendedName>
        <fullName evidence="1">Transcriptional regulator-like domain-containing protein</fullName>
    </recommendedName>
</protein>
<keyword evidence="3" id="KW-1185">Reference proteome</keyword>
<dbReference type="HOGENOM" id="CLU_166814_0_0_5"/>
<name>F2J192_POLGS</name>
<dbReference type="InterPro" id="IPR045465">
    <property type="entry name" value="Trans_reg_dom"/>
</dbReference>
<gene>
    <name evidence="2" type="ordered locus">SL003B_0302</name>
</gene>
<sequence>MIPDISHWRSSSTYDFIDEIDSPDIAWEWLRRNEKYQTDYRSVVGDTSGDAPATARRINSWGLSFPHSPRPFGDRNPCVLAARARHRRGRARRHPAAAFRRR</sequence>
<feature type="domain" description="Transcriptional regulator-like" evidence="1">
    <location>
        <begin position="7"/>
        <end position="66"/>
    </location>
</feature>
<dbReference type="RefSeq" id="WP_013651061.1">
    <property type="nucleotide sequence ID" value="NC_015259.1"/>
</dbReference>